<dbReference type="Gene3D" id="1.50.10.10">
    <property type="match status" value="1"/>
</dbReference>
<keyword evidence="4 8" id="KW-0378">Hydrolase</keyword>
<gene>
    <name evidence="9" type="ORF">CAUJ_LOCUS14782</name>
</gene>
<dbReference type="PANTHER" id="PTHR11742:SF96">
    <property type="entry name" value="MANNOSYL-OLIGOSACCHARIDE 1,2-ALPHA-MANNOSIDASE C52E4.5"/>
    <property type="match status" value="1"/>
</dbReference>
<dbReference type="EC" id="3.2.1.-" evidence="8"/>
<evidence type="ECO:0000256" key="7">
    <source>
        <dbReference type="PIRSR" id="PIRSR601382-3"/>
    </source>
</evidence>
<comment type="caution">
    <text evidence="9">The sequence shown here is derived from an EMBL/GenBank/DDBJ whole genome shotgun (WGS) entry which is preliminary data.</text>
</comment>
<keyword evidence="10" id="KW-1185">Reference proteome</keyword>
<dbReference type="Pfam" id="PF01532">
    <property type="entry name" value="Glyco_hydro_47"/>
    <property type="match status" value="1"/>
</dbReference>
<feature type="non-terminal residue" evidence="9">
    <location>
        <position position="1"/>
    </location>
</feature>
<dbReference type="InterPro" id="IPR012341">
    <property type="entry name" value="6hp_glycosidase-like_sf"/>
</dbReference>
<evidence type="ECO:0000256" key="3">
    <source>
        <dbReference type="ARBA" id="ARBA00007658"/>
    </source>
</evidence>
<accession>A0A8S1HQG1</accession>
<sequence length="433" mass="49501">MTRNRSETVLNYRLFGEMDMKNESRTSVHQNRLIFGSANENMKMYLLSVVRKLFNTKKMTTSDIRRQKIKKMMLHAWNGYKNYSWGFAEVSPVSKTPHWAELFGGDKMPVTIVDALDTLFIMDLQEEYEEARDFVRDNFTMESATTPLSVFETTIRFVGGLLSAHALTKEQFYVDKAKEVADSLLPAFDQVSGIPTSILDVSRKIATNFGWAGGSILAEIGTLHLEFVYLSQLTGNSTYRDAVQKIRDALDRMPKKNGLYPTYINTLDVNIPLRSIYTLSACGDSFYEYLLKSWLQSDRTDEQAQRMYWNASQAIVSTLLKKSSKSNLTYLAVLNGEYTQHRMGQLACFAVGMFGLQAVNELNQDRKDEAMKIAEDLAKTCHESFIRSETGIGPEEFDFEWERDATAANSVHYLLRPEPIEGFFYLWRLTGKP</sequence>
<dbReference type="GO" id="GO:0005783">
    <property type="term" value="C:endoplasmic reticulum"/>
    <property type="evidence" value="ECO:0007669"/>
    <property type="project" value="TreeGrafter"/>
</dbReference>
<dbReference type="EMBL" id="CAJGYM010000142">
    <property type="protein sequence ID" value="CAD6198877.1"/>
    <property type="molecule type" value="Genomic_DNA"/>
</dbReference>
<dbReference type="PRINTS" id="PR00747">
    <property type="entry name" value="GLYHDRLASE47"/>
</dbReference>
<protein>
    <recommendedName>
        <fullName evidence="8">alpha-1,2-Mannosidase</fullName>
        <ecNumber evidence="8">3.2.1.-</ecNumber>
    </recommendedName>
</protein>
<evidence type="ECO:0000313" key="9">
    <source>
        <dbReference type="EMBL" id="CAD6198877.1"/>
    </source>
</evidence>
<evidence type="ECO:0000256" key="6">
    <source>
        <dbReference type="PIRSR" id="PIRSR601382-1"/>
    </source>
</evidence>
<dbReference type="SUPFAM" id="SSF48225">
    <property type="entry name" value="Seven-hairpin glycosidases"/>
    <property type="match status" value="1"/>
</dbReference>
<evidence type="ECO:0000256" key="4">
    <source>
        <dbReference type="ARBA" id="ARBA00022801"/>
    </source>
</evidence>
<dbReference type="AlphaFoldDB" id="A0A8S1HQG1"/>
<dbReference type="InterPro" id="IPR050749">
    <property type="entry name" value="Glycosyl_Hydrolase_47"/>
</dbReference>
<organism evidence="9 10">
    <name type="scientific">Caenorhabditis auriculariae</name>
    <dbReference type="NCBI Taxonomy" id="2777116"/>
    <lineage>
        <taxon>Eukaryota</taxon>
        <taxon>Metazoa</taxon>
        <taxon>Ecdysozoa</taxon>
        <taxon>Nematoda</taxon>
        <taxon>Chromadorea</taxon>
        <taxon>Rhabditida</taxon>
        <taxon>Rhabditina</taxon>
        <taxon>Rhabditomorpha</taxon>
        <taxon>Rhabditoidea</taxon>
        <taxon>Rhabditidae</taxon>
        <taxon>Peloderinae</taxon>
        <taxon>Caenorhabditis</taxon>
    </lineage>
</organism>
<comment type="pathway">
    <text evidence="2">Protein modification; protein glycosylation.</text>
</comment>
<proteinExistence type="inferred from homology"/>
<keyword evidence="5 7" id="KW-1015">Disulfide bond</keyword>
<dbReference type="GO" id="GO:0005509">
    <property type="term" value="F:calcium ion binding"/>
    <property type="evidence" value="ECO:0007669"/>
    <property type="project" value="InterPro"/>
</dbReference>
<keyword evidence="8" id="KW-0326">Glycosidase</keyword>
<evidence type="ECO:0000313" key="10">
    <source>
        <dbReference type="Proteomes" id="UP000835052"/>
    </source>
</evidence>
<comment type="similarity">
    <text evidence="3 8">Belongs to the glycosyl hydrolase 47 family.</text>
</comment>
<reference evidence="9" key="1">
    <citation type="submission" date="2020-10" db="EMBL/GenBank/DDBJ databases">
        <authorList>
            <person name="Kikuchi T."/>
        </authorList>
    </citation>
    <scope>NUCLEOTIDE SEQUENCE</scope>
    <source>
        <strain evidence="9">NKZ352</strain>
    </source>
</reference>
<evidence type="ECO:0000256" key="8">
    <source>
        <dbReference type="RuleBase" id="RU361193"/>
    </source>
</evidence>
<dbReference type="GO" id="GO:0004571">
    <property type="term" value="F:mannosyl-oligosaccharide 1,2-alpha-mannosidase activity"/>
    <property type="evidence" value="ECO:0007669"/>
    <property type="project" value="InterPro"/>
</dbReference>
<dbReference type="InterPro" id="IPR001382">
    <property type="entry name" value="Glyco_hydro_47"/>
</dbReference>
<feature type="active site" description="Proton donor" evidence="6">
    <location>
        <position position="395"/>
    </location>
</feature>
<name>A0A8S1HQG1_9PELO</name>
<dbReference type="GO" id="GO:0000139">
    <property type="term" value="C:Golgi membrane"/>
    <property type="evidence" value="ECO:0007669"/>
    <property type="project" value="TreeGrafter"/>
</dbReference>
<feature type="active site" evidence="6">
    <location>
        <position position="284"/>
    </location>
</feature>
<comment type="cofactor">
    <cofactor evidence="1">
        <name>Ca(2+)</name>
        <dbReference type="ChEBI" id="CHEBI:29108"/>
    </cofactor>
</comment>
<dbReference type="InterPro" id="IPR036026">
    <property type="entry name" value="Seven-hairpin_glycosidases"/>
</dbReference>
<feature type="active site" evidence="6">
    <location>
        <position position="418"/>
    </location>
</feature>
<feature type="active site" description="Proton donor" evidence="6">
    <location>
        <position position="152"/>
    </location>
</feature>
<evidence type="ECO:0000256" key="1">
    <source>
        <dbReference type="ARBA" id="ARBA00001913"/>
    </source>
</evidence>
<dbReference type="OrthoDB" id="8118055at2759"/>
<dbReference type="Proteomes" id="UP000835052">
    <property type="component" value="Unassembled WGS sequence"/>
</dbReference>
<evidence type="ECO:0000256" key="2">
    <source>
        <dbReference type="ARBA" id="ARBA00004922"/>
    </source>
</evidence>
<dbReference type="PANTHER" id="PTHR11742">
    <property type="entry name" value="MANNOSYL-OLIGOSACCHARIDE ALPHA-1,2-MANNOSIDASE-RELATED"/>
    <property type="match status" value="1"/>
</dbReference>
<evidence type="ECO:0000256" key="5">
    <source>
        <dbReference type="ARBA" id="ARBA00023157"/>
    </source>
</evidence>
<dbReference type="GO" id="GO:0005975">
    <property type="term" value="P:carbohydrate metabolic process"/>
    <property type="evidence" value="ECO:0007669"/>
    <property type="project" value="InterPro"/>
</dbReference>
<feature type="disulfide bond" evidence="7">
    <location>
        <begin position="348"/>
        <end position="381"/>
    </location>
</feature>